<organism evidence="2 3">
    <name type="scientific">Staphylococcus phage MVC_VPHSA1</name>
    <dbReference type="NCBI Taxonomy" id="3088876"/>
    <lineage>
        <taxon>Viruses</taxon>
        <taxon>Duplodnaviria</taxon>
        <taxon>Heunggongvirae</taxon>
        <taxon>Uroviricota</taxon>
        <taxon>Caudoviricetes</taxon>
        <taxon>Ehrlichviridae</taxon>
        <taxon>Chennaivirus</taxon>
        <taxon>Chennaivirus MVCVPHSA1</taxon>
    </lineage>
</organism>
<keyword evidence="1" id="KW-0812">Transmembrane</keyword>
<gene>
    <name evidence="2" type="ORF">FBHYGVHD_CDS0089</name>
</gene>
<keyword evidence="3" id="KW-1185">Reference proteome</keyword>
<dbReference type="Proteomes" id="UP001322219">
    <property type="component" value="Segment"/>
</dbReference>
<evidence type="ECO:0000313" key="2">
    <source>
        <dbReference type="EMBL" id="WPF64936.1"/>
    </source>
</evidence>
<name>A0ABZ0QZP3_9CAUD</name>
<evidence type="ECO:0000313" key="3">
    <source>
        <dbReference type="Proteomes" id="UP001322219"/>
    </source>
</evidence>
<sequence>MTEGVTHFVSKHTLEVIAHSLDPVVEILVAFAFPVASVIMAGACFLFMFNRADRGFEMIQRAGLGYVLIQMLPFFLNVLKEIGSAM</sequence>
<evidence type="ECO:0000256" key="1">
    <source>
        <dbReference type="SAM" id="Phobius"/>
    </source>
</evidence>
<proteinExistence type="predicted"/>
<keyword evidence="1" id="KW-0472">Membrane</keyword>
<dbReference type="EMBL" id="OR670591">
    <property type="protein sequence ID" value="WPF64936.1"/>
    <property type="molecule type" value="Genomic_DNA"/>
</dbReference>
<feature type="transmembrane region" description="Helical" evidence="1">
    <location>
        <begin position="61"/>
        <end position="79"/>
    </location>
</feature>
<accession>A0ABZ0QZP3</accession>
<feature type="transmembrane region" description="Helical" evidence="1">
    <location>
        <begin position="27"/>
        <end position="49"/>
    </location>
</feature>
<keyword evidence="1" id="KW-1133">Transmembrane helix</keyword>
<reference evidence="2 3" key="1">
    <citation type="submission" date="2023-10" db="EMBL/GenBank/DDBJ databases">
        <title>Genome Sequence of the Siphoviridae Staphylococcus aureus Phage MVC_VPHSA1.</title>
        <authorList>
            <person name="Deepak S.J."/>
            <person name="Porteen K."/>
            <person name="Wilfred R."/>
            <person name="Anbazhagan S."/>
            <person name="Elango A."/>
            <person name="Senthil Kumar T."/>
            <person name="Narendra B."/>
            <person name="Sureshkannan S."/>
            <person name="Nithya Quintoil M."/>
            <person name="Charley C.A."/>
            <person name="Teresa S."/>
            <person name="Raghavendra A.G."/>
        </authorList>
    </citation>
    <scope>NUCLEOTIDE SEQUENCE [LARGE SCALE GENOMIC DNA]</scope>
</reference>
<protein>
    <submittedName>
        <fullName evidence="2">Uncharacterized protein</fullName>
    </submittedName>
</protein>